<accession>A0A812QP48</accession>
<gene>
    <name evidence="1" type="ORF">SPIL2461_LOCUS9773</name>
</gene>
<keyword evidence="2" id="KW-1185">Reference proteome</keyword>
<sequence length="945" mass="103305">MPSEVYCYSLDAEIPTSNVVTSSQMLATERSVRTLDTTPPSFGTFACEETAATEETDSITVTLSMNEAGRAYCKVVNKGFDAPTPNAVIAEGFYMDVATTSAFTIVVNQITTGLGATGLEPLNRKWDYDVYCWAQDAEGYPYYGPNGMAASEACPNNFVTTLDLTRPNMRFIMAESVSASQIIITLQVDEGAMVWCAAWATDPGLTSGNYETMIKGQQSTCHDSKGRQCGTFWIYDLDDLEDTAADGVSTQAEYESLDNWRFNQDFDIIVSGLSEQTNYPYIYCYAEDDETDGGSSGPGSAPNKMMWDDVANALPSNVHTIWAGIGTVQTLDETPPEFTQLSIKDPTDANDRLVVTFSLNEAGTAYCRATRSDSGETDLKINRILSANYYQSVSAGATVGTITIDKLESSDTRTLYEASQYDVYCWAMDSAVNTQGLPRPNYMTQSYVNTPVGTTLAHATSSPSGGKTQYVWVKDLTRPSMIYVSSGALSEDTIQITLQLNEPGTVWCMPTLPTVDATYVDAADITSADFKDKITGASSPVTFVQYVPTAYTNIAVEVELLSSRNARTSEAAYLAAESPYNIFCFASDDWDFEATGATDQSINFQSANVGAPNEVIHQDVLDFSAAVGQVITLDLTPPTIQINSVSTTETTITVNLELSETGTAWCQAVRHGFNVPTILEILDSNFTSEYVHVGPPTVPVDVQILGYDRPRNWDPTYMTPLQLGTYYDIYCYADDDLCVGCKVTNGVSFNYVSTSARELKVRTLDLTPPQMRFIAAESIARDQIIITLQVDEGAKVWCAAWDTDPSLVSAGQDWVGNPNYVTQIKSKASDCSLADCADSFGNQCGTFWIYDMDDIVDVINAADGVTTRAEYEATTWKYNRDVDIILSGLNEETDYPYIYCYAEDDELTPNAMIFDNSGNSGPRNVYTMWTEIGTIRTLDALAPGA</sequence>
<evidence type="ECO:0000313" key="2">
    <source>
        <dbReference type="Proteomes" id="UP000649617"/>
    </source>
</evidence>
<evidence type="ECO:0000313" key="1">
    <source>
        <dbReference type="EMBL" id="CAE7397007.1"/>
    </source>
</evidence>
<dbReference type="Proteomes" id="UP000649617">
    <property type="component" value="Unassembled WGS sequence"/>
</dbReference>
<name>A0A812QP48_SYMPI</name>
<reference evidence="1" key="1">
    <citation type="submission" date="2021-02" db="EMBL/GenBank/DDBJ databases">
        <authorList>
            <person name="Dougan E. K."/>
            <person name="Rhodes N."/>
            <person name="Thang M."/>
            <person name="Chan C."/>
        </authorList>
    </citation>
    <scope>NUCLEOTIDE SEQUENCE</scope>
</reference>
<dbReference type="EMBL" id="CAJNIZ010017335">
    <property type="protein sequence ID" value="CAE7397007.1"/>
    <property type="molecule type" value="Genomic_DNA"/>
</dbReference>
<organism evidence="1 2">
    <name type="scientific">Symbiodinium pilosum</name>
    <name type="common">Dinoflagellate</name>
    <dbReference type="NCBI Taxonomy" id="2952"/>
    <lineage>
        <taxon>Eukaryota</taxon>
        <taxon>Sar</taxon>
        <taxon>Alveolata</taxon>
        <taxon>Dinophyceae</taxon>
        <taxon>Suessiales</taxon>
        <taxon>Symbiodiniaceae</taxon>
        <taxon>Symbiodinium</taxon>
    </lineage>
</organism>
<protein>
    <submittedName>
        <fullName evidence="1">Uncharacterized protein</fullName>
    </submittedName>
</protein>
<comment type="caution">
    <text evidence="1">The sequence shown here is derived from an EMBL/GenBank/DDBJ whole genome shotgun (WGS) entry which is preliminary data.</text>
</comment>
<dbReference type="AlphaFoldDB" id="A0A812QP48"/>
<proteinExistence type="predicted"/>
<dbReference type="OrthoDB" id="408277at2759"/>